<keyword evidence="3" id="KW-0479">Metal-binding</keyword>
<proteinExistence type="inferred from homology"/>
<dbReference type="SUPFAM" id="SSF53649">
    <property type="entry name" value="Alkaline phosphatase-like"/>
    <property type="match status" value="1"/>
</dbReference>
<feature type="domain" description="Sulfatase N-terminal" evidence="7">
    <location>
        <begin position="16"/>
        <end position="372"/>
    </location>
</feature>
<evidence type="ECO:0000259" key="7">
    <source>
        <dbReference type="Pfam" id="PF00884"/>
    </source>
</evidence>
<evidence type="ECO:0000256" key="6">
    <source>
        <dbReference type="ARBA" id="ARBA00022837"/>
    </source>
</evidence>
<comment type="similarity">
    <text evidence="2">Belongs to the sulfatase family.</text>
</comment>
<evidence type="ECO:0000313" key="8">
    <source>
        <dbReference type="EMBL" id="MBK1875848.1"/>
    </source>
</evidence>
<dbReference type="Gene3D" id="3.40.720.10">
    <property type="entry name" value="Alkaline Phosphatase, subunit A"/>
    <property type="match status" value="1"/>
</dbReference>
<evidence type="ECO:0000256" key="3">
    <source>
        <dbReference type="ARBA" id="ARBA00022723"/>
    </source>
</evidence>
<dbReference type="Proteomes" id="UP000617628">
    <property type="component" value="Unassembled WGS sequence"/>
</dbReference>
<dbReference type="InterPro" id="IPR000917">
    <property type="entry name" value="Sulfatase_N"/>
</dbReference>
<dbReference type="Pfam" id="PF00884">
    <property type="entry name" value="Sulfatase"/>
    <property type="match status" value="1"/>
</dbReference>
<organism evidence="8 9">
    <name type="scientific">Pelagicoccus mobilis</name>
    <dbReference type="NCBI Taxonomy" id="415221"/>
    <lineage>
        <taxon>Bacteria</taxon>
        <taxon>Pseudomonadati</taxon>
        <taxon>Verrucomicrobiota</taxon>
        <taxon>Opitutia</taxon>
        <taxon>Puniceicoccales</taxon>
        <taxon>Pelagicoccaceae</taxon>
        <taxon>Pelagicoccus</taxon>
    </lineage>
</organism>
<keyword evidence="9" id="KW-1185">Reference proteome</keyword>
<evidence type="ECO:0000256" key="5">
    <source>
        <dbReference type="ARBA" id="ARBA00022801"/>
    </source>
</evidence>
<protein>
    <submittedName>
        <fullName evidence="8">Sulfatase</fullName>
    </submittedName>
</protein>
<evidence type="ECO:0000256" key="2">
    <source>
        <dbReference type="ARBA" id="ARBA00008779"/>
    </source>
</evidence>
<dbReference type="EMBL" id="JAENIL010000004">
    <property type="protein sequence ID" value="MBK1875848.1"/>
    <property type="molecule type" value="Genomic_DNA"/>
</dbReference>
<evidence type="ECO:0000256" key="1">
    <source>
        <dbReference type="ARBA" id="ARBA00001913"/>
    </source>
</evidence>
<dbReference type="GO" id="GO:0046872">
    <property type="term" value="F:metal ion binding"/>
    <property type="evidence" value="ECO:0007669"/>
    <property type="project" value="UniProtKB-KW"/>
</dbReference>
<keyword evidence="4" id="KW-0732">Signal</keyword>
<dbReference type="PANTHER" id="PTHR45953:SF1">
    <property type="entry name" value="IDURONATE 2-SULFATASE"/>
    <property type="match status" value="1"/>
</dbReference>
<sequence length="516" mass="58294">MFALPSIVDGETQAKKNVMIFMVDDLRPQLNGFSSTPKLHGGKQMVTPALDQLGAEGTIFERAYCSVPICGASRLSLLTGSRPYKEPGKDWGRHWTYYSRLDEADQTTPAGVNHPGVTLPQHFKDNGYKLYSIDKVYHNKDDDKDVWDDLVKVQHPWQGVPAFEIGEGDKNDDEAYPDGANASDVIAKLNGLKDDRFLYCVGFPRPHLPFWAPKKYWDLYPEDSIELPSNYSLPVNAPRQSIHNWGELRNYSEVDYEDEMKSRVTDEYAKTLIRGYYATVSYVDAQIRRIVAKLKNTYDSNGVSLYDKTVIVVWGDHGWNLGEHTLWAKHALYNTSTQIPIIIRDPDVGQGGRVSALVESVDLYPTLCDLAGLDRPVTTIDNDGSAFNLHGSSLLPLLKNPEASWKPAVFTRYDKGDSVRTERYSFTEFTNVADEVTGRMLYDLKFDPNENYNIAENNPELVSKLSQLLGTNPTEKRNAWRALVDESQNNSPIAEDLNLPEAIHPNDYEQVLARFD</sequence>
<gene>
    <name evidence="8" type="ORF">JIN87_03150</name>
</gene>
<evidence type="ECO:0000313" key="9">
    <source>
        <dbReference type="Proteomes" id="UP000617628"/>
    </source>
</evidence>
<name>A0A934RSX9_9BACT</name>
<comment type="caution">
    <text evidence="8">The sequence shown here is derived from an EMBL/GenBank/DDBJ whole genome shotgun (WGS) entry which is preliminary data.</text>
</comment>
<evidence type="ECO:0000256" key="4">
    <source>
        <dbReference type="ARBA" id="ARBA00022729"/>
    </source>
</evidence>
<dbReference type="InterPro" id="IPR017850">
    <property type="entry name" value="Alkaline_phosphatase_core_sf"/>
</dbReference>
<dbReference type="PANTHER" id="PTHR45953">
    <property type="entry name" value="IDURONATE 2-SULFATASE"/>
    <property type="match status" value="1"/>
</dbReference>
<keyword evidence="6" id="KW-0106">Calcium</keyword>
<keyword evidence="5" id="KW-0378">Hydrolase</keyword>
<dbReference type="GO" id="GO:0005737">
    <property type="term" value="C:cytoplasm"/>
    <property type="evidence" value="ECO:0007669"/>
    <property type="project" value="TreeGrafter"/>
</dbReference>
<accession>A0A934RSX9</accession>
<dbReference type="CDD" id="cd16030">
    <property type="entry name" value="iduronate-2-sulfatase"/>
    <property type="match status" value="1"/>
</dbReference>
<reference evidence="8" key="1">
    <citation type="submission" date="2021-01" db="EMBL/GenBank/DDBJ databases">
        <title>Modified the classification status of verrucomicrobia.</title>
        <authorList>
            <person name="Feng X."/>
        </authorList>
    </citation>
    <scope>NUCLEOTIDE SEQUENCE</scope>
    <source>
        <strain evidence="8">KCTC 13126</strain>
    </source>
</reference>
<dbReference type="RefSeq" id="WP_234033208.1">
    <property type="nucleotide sequence ID" value="NZ_JAENIL010000004.1"/>
</dbReference>
<comment type="cofactor">
    <cofactor evidence="1">
        <name>Ca(2+)</name>
        <dbReference type="ChEBI" id="CHEBI:29108"/>
    </cofactor>
</comment>
<dbReference type="AlphaFoldDB" id="A0A934RSX9"/>
<dbReference type="InterPro" id="IPR035874">
    <property type="entry name" value="IDS"/>
</dbReference>
<dbReference type="GO" id="GO:0004423">
    <property type="term" value="F:iduronate-2-sulfatase activity"/>
    <property type="evidence" value="ECO:0007669"/>
    <property type="project" value="InterPro"/>
</dbReference>